<keyword evidence="2" id="KW-1185">Reference proteome</keyword>
<protein>
    <submittedName>
        <fullName evidence="1">Uncharacterized protein</fullName>
    </submittedName>
</protein>
<comment type="caution">
    <text evidence="1">The sequence shown here is derived from an EMBL/GenBank/DDBJ whole genome shotgun (WGS) entry which is preliminary data.</text>
</comment>
<name>A0A1S1R4T8_9ACTN</name>
<evidence type="ECO:0000313" key="1">
    <source>
        <dbReference type="EMBL" id="OHV41978.1"/>
    </source>
</evidence>
<organism evidence="1 2">
    <name type="scientific">Parafrankia soli</name>
    <dbReference type="NCBI Taxonomy" id="2599596"/>
    <lineage>
        <taxon>Bacteria</taxon>
        <taxon>Bacillati</taxon>
        <taxon>Actinomycetota</taxon>
        <taxon>Actinomycetes</taxon>
        <taxon>Frankiales</taxon>
        <taxon>Frankiaceae</taxon>
        <taxon>Parafrankia</taxon>
    </lineage>
</organism>
<dbReference type="Proteomes" id="UP000179769">
    <property type="component" value="Unassembled WGS sequence"/>
</dbReference>
<gene>
    <name evidence="1" type="ORF">BBK14_32035</name>
</gene>
<reference evidence="2" key="1">
    <citation type="submission" date="2016-07" db="EMBL/GenBank/DDBJ databases">
        <title>Frankia sp. NRRL B-16219 Genome sequencing.</title>
        <authorList>
            <person name="Ghodhbane-Gtari F."/>
            <person name="Swanson E."/>
            <person name="Gueddou A."/>
            <person name="Louati M."/>
            <person name="Nouioui I."/>
            <person name="Hezbri K."/>
            <person name="Abebe-Akele F."/>
            <person name="Simpson S."/>
            <person name="Morris K."/>
            <person name="Thomas K."/>
            <person name="Gtari M."/>
            <person name="Tisa L.S."/>
        </authorList>
    </citation>
    <scope>NUCLEOTIDE SEQUENCE [LARGE SCALE GENOMIC DNA]</scope>
    <source>
        <strain evidence="2">NRRL B-16219</strain>
    </source>
</reference>
<proteinExistence type="predicted"/>
<evidence type="ECO:0000313" key="2">
    <source>
        <dbReference type="Proteomes" id="UP000179769"/>
    </source>
</evidence>
<dbReference type="EMBL" id="MAXA01000050">
    <property type="protein sequence ID" value="OHV41978.1"/>
    <property type="molecule type" value="Genomic_DNA"/>
</dbReference>
<accession>A0A1S1R4T8</accession>
<dbReference type="AlphaFoldDB" id="A0A1S1R4T8"/>
<sequence>MLRRQVHRPTPERRIYVFFVVEHATRRAHVLGVTRHPTAVWVAQRARNLLMDPEERRLGSAGRPPVLVRRVGVLRVWGREFVAVVVVPGGGVAEV</sequence>